<dbReference type="GO" id="GO:0005524">
    <property type="term" value="F:ATP binding"/>
    <property type="evidence" value="ECO:0007669"/>
    <property type="project" value="UniProtKB-KW"/>
</dbReference>
<dbReference type="AlphaFoldDB" id="A0A1G9ERX6"/>
<gene>
    <name evidence="5" type="ORF">SAMN04487971_103103</name>
</gene>
<dbReference type="OrthoDB" id="9806149at2"/>
<dbReference type="PANTHER" id="PTHR45772:SF2">
    <property type="entry name" value="ABC TRANSPORTER ATP-BINDING PROTEIN"/>
    <property type="match status" value="1"/>
</dbReference>
<dbReference type="SUPFAM" id="SSF52540">
    <property type="entry name" value="P-loop containing nucleoside triphosphate hydrolases"/>
    <property type="match status" value="1"/>
</dbReference>
<dbReference type="InterPro" id="IPR003593">
    <property type="entry name" value="AAA+_ATPase"/>
</dbReference>
<feature type="domain" description="ABC transporter" evidence="4">
    <location>
        <begin position="2"/>
        <end position="243"/>
    </location>
</feature>
<proteinExistence type="predicted"/>
<organism evidence="5 6">
    <name type="scientific">Paracoccus chinensis</name>
    <dbReference type="NCBI Taxonomy" id="525640"/>
    <lineage>
        <taxon>Bacteria</taxon>
        <taxon>Pseudomonadati</taxon>
        <taxon>Pseudomonadota</taxon>
        <taxon>Alphaproteobacteria</taxon>
        <taxon>Rhodobacterales</taxon>
        <taxon>Paracoccaceae</taxon>
        <taxon>Paracoccus</taxon>
    </lineage>
</organism>
<evidence type="ECO:0000313" key="6">
    <source>
        <dbReference type="Proteomes" id="UP000199555"/>
    </source>
</evidence>
<dbReference type="EMBL" id="FNGE01000003">
    <property type="protein sequence ID" value="SDK78801.1"/>
    <property type="molecule type" value="Genomic_DNA"/>
</dbReference>
<evidence type="ECO:0000259" key="4">
    <source>
        <dbReference type="PROSITE" id="PS50893"/>
    </source>
</evidence>
<name>A0A1G9ERX6_9RHOB</name>
<dbReference type="Pfam" id="PF00005">
    <property type="entry name" value="ABC_tran"/>
    <property type="match status" value="1"/>
</dbReference>
<protein>
    <submittedName>
        <fullName evidence="5">Amino acid/amide ABC transporter ATP-binding protein 1, HAAT family</fullName>
    </submittedName>
</protein>
<dbReference type="GO" id="GO:0016887">
    <property type="term" value="F:ATP hydrolysis activity"/>
    <property type="evidence" value="ECO:0007669"/>
    <property type="project" value="InterPro"/>
</dbReference>
<evidence type="ECO:0000313" key="5">
    <source>
        <dbReference type="EMBL" id="SDK78801.1"/>
    </source>
</evidence>
<dbReference type="RefSeq" id="WP_090753306.1">
    <property type="nucleotide sequence ID" value="NZ_FNGE01000003.1"/>
</dbReference>
<evidence type="ECO:0000256" key="3">
    <source>
        <dbReference type="ARBA" id="ARBA00022840"/>
    </source>
</evidence>
<keyword evidence="6" id="KW-1185">Reference proteome</keyword>
<dbReference type="Proteomes" id="UP000199555">
    <property type="component" value="Unassembled WGS sequence"/>
</dbReference>
<dbReference type="InterPro" id="IPR027417">
    <property type="entry name" value="P-loop_NTPase"/>
</dbReference>
<keyword evidence="1" id="KW-0813">Transport</keyword>
<dbReference type="Gene3D" id="3.40.50.300">
    <property type="entry name" value="P-loop containing nucleotide triphosphate hydrolases"/>
    <property type="match status" value="1"/>
</dbReference>
<sequence length="247" mass="27280">MLETRNLSKSFGAIHVTRNVSLKLERGERRVILGPNGAGKTTLFNQLVGEITPDEGQVFLAGEDVTALSVQARARRGLSRSYQKNTLFDGLTVEENLGLAASVTHGHWHNIRYDSLTRRDVQDTVREVAEQVRLMPYLHARVSDVSYGVRRQLEVGVALATRPLVLLMDEPTSGVGPEMAKGFHDLLNDLPRDLTLLIIEHDMDLAFAVADSITVLNYGEVVFDGSPEEARGSSLLKDIYLGAWEDA</sequence>
<dbReference type="CDD" id="cd03219">
    <property type="entry name" value="ABC_Mj1267_LivG_branched"/>
    <property type="match status" value="1"/>
</dbReference>
<keyword evidence="2" id="KW-0547">Nucleotide-binding</keyword>
<accession>A0A1G9ERX6</accession>
<keyword evidence="3 5" id="KW-0067">ATP-binding</keyword>
<reference evidence="6" key="1">
    <citation type="submission" date="2016-10" db="EMBL/GenBank/DDBJ databases">
        <authorList>
            <person name="Varghese N."/>
            <person name="Submissions S."/>
        </authorList>
    </citation>
    <scope>NUCLEOTIDE SEQUENCE [LARGE SCALE GENOMIC DNA]</scope>
    <source>
        <strain evidence="6">CGMCC 1.7655</strain>
    </source>
</reference>
<evidence type="ECO:0000256" key="1">
    <source>
        <dbReference type="ARBA" id="ARBA00022448"/>
    </source>
</evidence>
<dbReference type="InterPro" id="IPR003439">
    <property type="entry name" value="ABC_transporter-like_ATP-bd"/>
</dbReference>
<dbReference type="InterPro" id="IPR051120">
    <property type="entry name" value="ABC_AA/LPS_Transport"/>
</dbReference>
<evidence type="ECO:0000256" key="2">
    <source>
        <dbReference type="ARBA" id="ARBA00022741"/>
    </source>
</evidence>
<dbReference type="STRING" id="525640.SAMN04487971_103103"/>
<dbReference type="PANTHER" id="PTHR45772">
    <property type="entry name" value="CONSERVED COMPONENT OF ABC TRANSPORTER FOR NATURAL AMINO ACIDS-RELATED"/>
    <property type="match status" value="1"/>
</dbReference>
<dbReference type="SMART" id="SM00382">
    <property type="entry name" value="AAA"/>
    <property type="match status" value="1"/>
</dbReference>
<dbReference type="GO" id="GO:0005886">
    <property type="term" value="C:plasma membrane"/>
    <property type="evidence" value="ECO:0007669"/>
    <property type="project" value="TreeGrafter"/>
</dbReference>
<dbReference type="PROSITE" id="PS50893">
    <property type="entry name" value="ABC_TRANSPORTER_2"/>
    <property type="match status" value="1"/>
</dbReference>